<feature type="compositionally biased region" description="Polar residues" evidence="1">
    <location>
        <begin position="1"/>
        <end position="12"/>
    </location>
</feature>
<feature type="non-terminal residue" evidence="2">
    <location>
        <position position="738"/>
    </location>
</feature>
<dbReference type="AlphaFoldDB" id="A0A9W7FVY5"/>
<comment type="caution">
    <text evidence="2">The sequence shown here is derived from an EMBL/GenBank/DDBJ whole genome shotgun (WGS) entry which is preliminary data.</text>
</comment>
<protein>
    <submittedName>
        <fullName evidence="2">Uncharacterized protein</fullName>
    </submittedName>
</protein>
<feature type="compositionally biased region" description="Polar residues" evidence="1">
    <location>
        <begin position="147"/>
        <end position="163"/>
    </location>
</feature>
<evidence type="ECO:0000313" key="3">
    <source>
        <dbReference type="Proteomes" id="UP001165082"/>
    </source>
</evidence>
<evidence type="ECO:0000313" key="2">
    <source>
        <dbReference type="EMBL" id="GMI20222.1"/>
    </source>
</evidence>
<sequence>MPSTQRTPTKDQAGNKPKGKNFTPKGKNSTPKDSKPPGNTVGDQRATPTPPPDQPPPNLDTAGFIRSINALETRVTEMESTTDRRIANLETTITSRLDDTDKRFKEAIAILGAQMTEQITKSLIDDRKMASSSEEEGSMGSDEPPNVTFTEETKSPATRSSAKPSRPTRRSGSDDDVNSKEPKSPKTKNVDPRGLGSHPRLGHRDMNQPYDEDSTYVFTLRLGAANKVASMSNKAKQRHFEEELQLLGRNKELGNRWNTTLRGPYAQESPITEDGDFPLSVNDIIIAGGVPKEHITSQYQCMVGVINRLSHVSKAEIPDHILLDPSFSLRELTEWCRDRGYTASSRKIGDFDHYGQVMPRTPPAFVDSIYDMFDRSGDTSRPPHKINLEEAGFLVVCLAQVLPSHLRRTAEYLREYGSFGVQESTSASHCSNIPKKRSDIGQGQVATAATLALLIMTGVHLDEQIYRVIDRVSESVIERRTDRQKGSEAVKLAKDDTSAFVKASEKASAQNTTKGQAAPYASLQQKHNDFAVRSDVNGKGAWMTEMSRQPPSDETHVAWSHHGRGIIRRNGEWKLRGTDGIMAMWLLNNGFYLEGCPVITYLTESMAQFLSTLTSREMSYIGTKHRMMLESFAKQLVGTPDESMIMSRIRNEKTTSGTLKLALWGPMFVLHLMWSLYWGDDRDCERSFHSNLIDITSQEIQKLMEQSRDLNAVSDEGKRMREALKILMKVKNLVLGMA</sequence>
<feature type="compositionally biased region" description="Basic and acidic residues" evidence="1">
    <location>
        <begin position="171"/>
        <end position="191"/>
    </location>
</feature>
<name>A0A9W7FVY5_9STRA</name>
<gene>
    <name evidence="2" type="ORF">TrRE_jg12748</name>
</gene>
<feature type="region of interest" description="Disordered" evidence="1">
    <location>
        <begin position="75"/>
        <end position="99"/>
    </location>
</feature>
<feature type="region of interest" description="Disordered" evidence="1">
    <location>
        <begin position="126"/>
        <end position="209"/>
    </location>
</feature>
<dbReference type="EMBL" id="BRXZ01006790">
    <property type="protein sequence ID" value="GMI20222.1"/>
    <property type="molecule type" value="Genomic_DNA"/>
</dbReference>
<feature type="compositionally biased region" description="Pro residues" evidence="1">
    <location>
        <begin position="48"/>
        <end position="58"/>
    </location>
</feature>
<accession>A0A9W7FVY5</accession>
<proteinExistence type="predicted"/>
<organism evidence="2 3">
    <name type="scientific">Triparma retinervis</name>
    <dbReference type="NCBI Taxonomy" id="2557542"/>
    <lineage>
        <taxon>Eukaryota</taxon>
        <taxon>Sar</taxon>
        <taxon>Stramenopiles</taxon>
        <taxon>Ochrophyta</taxon>
        <taxon>Bolidophyceae</taxon>
        <taxon>Parmales</taxon>
        <taxon>Triparmaceae</taxon>
        <taxon>Triparma</taxon>
    </lineage>
</organism>
<feature type="compositionally biased region" description="Basic and acidic residues" evidence="1">
    <location>
        <begin position="75"/>
        <end position="87"/>
    </location>
</feature>
<reference evidence="2" key="1">
    <citation type="submission" date="2022-07" db="EMBL/GenBank/DDBJ databases">
        <title>Genome analysis of Parmales, a sister group of diatoms, reveals the evolutionary specialization of diatoms from phago-mixotrophs to photoautotrophs.</title>
        <authorList>
            <person name="Ban H."/>
            <person name="Sato S."/>
            <person name="Yoshikawa S."/>
            <person name="Kazumasa Y."/>
            <person name="Nakamura Y."/>
            <person name="Ichinomiya M."/>
            <person name="Saitoh K."/>
            <person name="Sato N."/>
            <person name="Blanc-Mathieu R."/>
            <person name="Endo H."/>
            <person name="Kuwata A."/>
            <person name="Ogata H."/>
        </authorList>
    </citation>
    <scope>NUCLEOTIDE SEQUENCE</scope>
</reference>
<dbReference type="Proteomes" id="UP001165082">
    <property type="component" value="Unassembled WGS sequence"/>
</dbReference>
<evidence type="ECO:0000256" key="1">
    <source>
        <dbReference type="SAM" id="MobiDB-lite"/>
    </source>
</evidence>
<feature type="region of interest" description="Disordered" evidence="1">
    <location>
        <begin position="1"/>
        <end position="62"/>
    </location>
</feature>
<keyword evidence="3" id="KW-1185">Reference proteome</keyword>